<feature type="repeat" description="TPR" evidence="8">
    <location>
        <begin position="61"/>
        <end position="94"/>
    </location>
</feature>
<dbReference type="Gene3D" id="3.40.50.2000">
    <property type="entry name" value="Glycogen Phosphorylase B"/>
    <property type="match status" value="1"/>
</dbReference>
<sequence length="634" mass="73490">MNKGFGNEFNKKNNNQNKNLLVEDIELSAQTKKAIFLAREGNLIESANIYNDLIYKGKFNHLTFHRLAGIYERLGKRKEAFQCLQKAIKIKNNYAEAYCDIGRYLLDAKEIKSALNCYAKALKYKPNLFGAYINIGNIYQKLGNLVEAMKYFQKSLEINNKIPITFYNIGTIYTIEKNFIDAERSYKSALECDKNFNLAKNGLLEIYLDTFNIKSLKKFKNYIDKAGLNEEEQITNLLTFFYLDCSPKKQYIRALNFSKRLGGIQKNYIQSKNKKKIKIGYISANFNDHPVSKIMETIFINHDKNKFEIHAYSLNNEEDKITKNLKINFNSFSCISSLSIKEAVTKIRLENLDIAVDLMGYTNKNMIKIFNERIAPIQINYLGFPGTTGISNMDFIIGDEFVIPKNYQKYYSEKIIRMPNSFINSIKYEYKSSKNNTQISSLPKDCVVLAAFHKTSKLSEEVVNTWANILMKSENTYLWLKKPIDIAEKNLLSFFASRNIDKERIFFAEHVSSYEKHVSRYCSADIFLDTFNYNGHSTLVECIWSELPFITLLGKSFSSRVGGSILNALDLDELICNSIEEYIEKVVFYSSNKQKLKVLKNTIKSQKKSGIFFNQKIFTKNLEEVYENILKNHY</sequence>
<comment type="similarity">
    <text evidence="2">Belongs to the glycosyltransferase 41 family. O-GlcNAc transferase subfamily.</text>
</comment>
<dbReference type="InterPro" id="IPR019734">
    <property type="entry name" value="TPR_rpt"/>
</dbReference>
<evidence type="ECO:0000313" key="10">
    <source>
        <dbReference type="EMBL" id="MBO6987683.1"/>
    </source>
</evidence>
<keyword evidence="7 8" id="KW-0802">TPR repeat</keyword>
<feature type="repeat" description="TPR" evidence="8">
    <location>
        <begin position="95"/>
        <end position="128"/>
    </location>
</feature>
<dbReference type="PROSITE" id="PS50005">
    <property type="entry name" value="TPR"/>
    <property type="match status" value="4"/>
</dbReference>
<comment type="caution">
    <text evidence="10">The sequence shown here is derived from an EMBL/GenBank/DDBJ whole genome shotgun (WGS) entry which is preliminary data.</text>
</comment>
<dbReference type="InterPro" id="IPR011990">
    <property type="entry name" value="TPR-like_helical_dom_sf"/>
</dbReference>
<keyword evidence="4" id="KW-0328">Glycosyltransferase</keyword>
<dbReference type="Pfam" id="PF00515">
    <property type="entry name" value="TPR_1"/>
    <property type="match status" value="1"/>
</dbReference>
<dbReference type="PROSITE" id="PS50293">
    <property type="entry name" value="TPR_REGION"/>
    <property type="match status" value="1"/>
</dbReference>
<evidence type="ECO:0000256" key="2">
    <source>
        <dbReference type="ARBA" id="ARBA00005386"/>
    </source>
</evidence>
<dbReference type="Gene3D" id="1.25.40.10">
    <property type="entry name" value="Tetratricopeptide repeat domain"/>
    <property type="match status" value="1"/>
</dbReference>
<dbReference type="Gene3D" id="3.40.50.11380">
    <property type="match status" value="1"/>
</dbReference>
<feature type="domain" description="O-GlcNAc transferase C-terminal" evidence="9">
    <location>
        <begin position="440"/>
        <end position="622"/>
    </location>
</feature>
<reference evidence="10" key="1">
    <citation type="journal article" date="2021" name="Front. Mar. Sci.">
        <title>Genomes of Diverse Isolates of Prochlorococcus High-Light-Adapted Clade II in the Western Pacific Ocean.</title>
        <authorList>
            <person name="Yan W."/>
            <person name="Feng X."/>
            <person name="Zhang W."/>
            <person name="Nawaz M.Z."/>
            <person name="Luo T."/>
            <person name="Zhang R."/>
            <person name="Jiao N."/>
        </authorList>
    </citation>
    <scope>NUCLEOTIDE SEQUENCE</scope>
    <source>
        <strain evidence="10">XMU1424</strain>
    </source>
</reference>
<dbReference type="PANTHER" id="PTHR44366">
    <property type="entry name" value="UDP-N-ACETYLGLUCOSAMINE--PEPTIDE N-ACETYLGLUCOSAMINYLTRANSFERASE 110 KDA SUBUNIT"/>
    <property type="match status" value="1"/>
</dbReference>
<dbReference type="Pfam" id="PF13844">
    <property type="entry name" value="Glyco_transf_41"/>
    <property type="match status" value="2"/>
</dbReference>
<dbReference type="GO" id="GO:0006493">
    <property type="term" value="P:protein O-linked glycosylation"/>
    <property type="evidence" value="ECO:0007669"/>
    <property type="project" value="InterPro"/>
</dbReference>
<dbReference type="SMART" id="SM00028">
    <property type="entry name" value="TPR"/>
    <property type="match status" value="4"/>
</dbReference>
<evidence type="ECO:0000256" key="5">
    <source>
        <dbReference type="ARBA" id="ARBA00022679"/>
    </source>
</evidence>
<proteinExistence type="inferred from homology"/>
<dbReference type="SUPFAM" id="SSF48452">
    <property type="entry name" value="TPR-like"/>
    <property type="match status" value="2"/>
</dbReference>
<evidence type="ECO:0000256" key="8">
    <source>
        <dbReference type="PROSITE-ProRule" id="PRU00339"/>
    </source>
</evidence>
<dbReference type="InterPro" id="IPR029489">
    <property type="entry name" value="OGT/SEC/SPY_C"/>
</dbReference>
<dbReference type="InterPro" id="IPR037919">
    <property type="entry name" value="OGT"/>
</dbReference>
<evidence type="ECO:0000256" key="1">
    <source>
        <dbReference type="ARBA" id="ARBA00004922"/>
    </source>
</evidence>
<accession>A0A9D9BTW1</accession>
<protein>
    <recommendedName>
        <fullName evidence="3">protein O-GlcNAc transferase</fullName>
        <ecNumber evidence="3">2.4.1.255</ecNumber>
    </recommendedName>
</protein>
<keyword evidence="6" id="KW-0677">Repeat</keyword>
<name>A0A9D9BTW1_PROMR</name>
<evidence type="ECO:0000256" key="3">
    <source>
        <dbReference type="ARBA" id="ARBA00011970"/>
    </source>
</evidence>
<feature type="domain" description="O-GlcNAc transferase C-terminal" evidence="9">
    <location>
        <begin position="271"/>
        <end position="423"/>
    </location>
</feature>
<gene>
    <name evidence="10" type="ORF">JJ833_02345</name>
</gene>
<comment type="pathway">
    <text evidence="1">Protein modification; protein glycosylation.</text>
</comment>
<organism evidence="10">
    <name type="scientific">Prochlorococcus marinus XMU1424</name>
    <dbReference type="NCBI Taxonomy" id="2774497"/>
    <lineage>
        <taxon>Bacteria</taxon>
        <taxon>Bacillati</taxon>
        <taxon>Cyanobacteriota</taxon>
        <taxon>Cyanophyceae</taxon>
        <taxon>Synechococcales</taxon>
        <taxon>Prochlorococcaceae</taxon>
        <taxon>Prochlorococcus</taxon>
    </lineage>
</organism>
<dbReference type="PANTHER" id="PTHR44366:SF1">
    <property type="entry name" value="UDP-N-ACETYLGLUCOSAMINE--PEPTIDE N-ACETYLGLUCOSAMINYLTRANSFERASE 110 KDA SUBUNIT"/>
    <property type="match status" value="1"/>
</dbReference>
<keyword evidence="5" id="KW-0808">Transferase</keyword>
<feature type="repeat" description="TPR" evidence="8">
    <location>
        <begin position="129"/>
        <end position="162"/>
    </location>
</feature>
<evidence type="ECO:0000256" key="6">
    <source>
        <dbReference type="ARBA" id="ARBA00022737"/>
    </source>
</evidence>
<dbReference type="EC" id="2.4.1.255" evidence="3"/>
<dbReference type="AlphaFoldDB" id="A0A9D9BTW1"/>
<dbReference type="Pfam" id="PF13181">
    <property type="entry name" value="TPR_8"/>
    <property type="match status" value="2"/>
</dbReference>
<evidence type="ECO:0000256" key="4">
    <source>
        <dbReference type="ARBA" id="ARBA00022676"/>
    </source>
</evidence>
<evidence type="ECO:0000259" key="9">
    <source>
        <dbReference type="Pfam" id="PF13844"/>
    </source>
</evidence>
<dbReference type="GO" id="GO:0097363">
    <property type="term" value="F:protein O-acetylglucosaminyltransferase activity"/>
    <property type="evidence" value="ECO:0007669"/>
    <property type="project" value="UniProtKB-EC"/>
</dbReference>
<evidence type="ECO:0000256" key="7">
    <source>
        <dbReference type="ARBA" id="ARBA00022803"/>
    </source>
</evidence>
<dbReference type="EMBL" id="JAEPLE010000001">
    <property type="protein sequence ID" value="MBO6987683.1"/>
    <property type="molecule type" value="Genomic_DNA"/>
</dbReference>
<feature type="repeat" description="TPR" evidence="8">
    <location>
        <begin position="163"/>
        <end position="196"/>
    </location>
</feature>